<gene>
    <name evidence="5" type="ORF">Rhe02_01790</name>
</gene>
<feature type="domain" description="vWA-MoxR associated protein middle region 0" evidence="3">
    <location>
        <begin position="429"/>
        <end position="523"/>
    </location>
</feature>
<dbReference type="InterPro" id="IPR053137">
    <property type="entry name" value="NLR-like"/>
</dbReference>
<evidence type="ECO:0000256" key="1">
    <source>
        <dbReference type="SAM" id="MobiDB-lite"/>
    </source>
</evidence>
<reference evidence="5" key="1">
    <citation type="submission" date="2021-01" db="EMBL/GenBank/DDBJ databases">
        <title>Whole genome shotgun sequence of Rhizocola hellebori NBRC 109834.</title>
        <authorList>
            <person name="Komaki H."/>
            <person name="Tamura T."/>
        </authorList>
    </citation>
    <scope>NUCLEOTIDE SEQUENCE</scope>
    <source>
        <strain evidence="5">NBRC 109834</strain>
    </source>
</reference>
<dbReference type="SUPFAM" id="SSF52540">
    <property type="entry name" value="P-loop containing nucleoside triphosphate hydrolases"/>
    <property type="match status" value="1"/>
</dbReference>
<evidence type="ECO:0000259" key="4">
    <source>
        <dbReference type="Pfam" id="PF25000"/>
    </source>
</evidence>
<dbReference type="SUPFAM" id="SSF48452">
    <property type="entry name" value="TPR-like"/>
    <property type="match status" value="2"/>
</dbReference>
<dbReference type="Gene3D" id="1.25.40.10">
    <property type="entry name" value="Tetratricopeptide repeat domain"/>
    <property type="match status" value="2"/>
</dbReference>
<dbReference type="InterPro" id="IPR056681">
    <property type="entry name" value="DUF7779"/>
</dbReference>
<organism evidence="5 6">
    <name type="scientific">Rhizocola hellebori</name>
    <dbReference type="NCBI Taxonomy" id="1392758"/>
    <lineage>
        <taxon>Bacteria</taxon>
        <taxon>Bacillati</taxon>
        <taxon>Actinomycetota</taxon>
        <taxon>Actinomycetes</taxon>
        <taxon>Micromonosporales</taxon>
        <taxon>Micromonosporaceae</taxon>
        <taxon>Rhizocola</taxon>
    </lineage>
</organism>
<feature type="domain" description="DUF7779" evidence="4">
    <location>
        <begin position="847"/>
        <end position="933"/>
    </location>
</feature>
<keyword evidence="6" id="KW-1185">Reference proteome</keyword>
<evidence type="ECO:0000313" key="5">
    <source>
        <dbReference type="EMBL" id="GIH02112.1"/>
    </source>
</evidence>
<dbReference type="InterPro" id="IPR002182">
    <property type="entry name" value="NB-ARC"/>
</dbReference>
<dbReference type="EMBL" id="BONY01000001">
    <property type="protein sequence ID" value="GIH02112.1"/>
    <property type="molecule type" value="Genomic_DNA"/>
</dbReference>
<dbReference type="InterPro" id="IPR027417">
    <property type="entry name" value="P-loop_NTPase"/>
</dbReference>
<evidence type="ECO:0000259" key="2">
    <source>
        <dbReference type="Pfam" id="PF00931"/>
    </source>
</evidence>
<evidence type="ECO:0000259" key="3">
    <source>
        <dbReference type="Pfam" id="PF19916"/>
    </source>
</evidence>
<dbReference type="GO" id="GO:0043531">
    <property type="term" value="F:ADP binding"/>
    <property type="evidence" value="ECO:0007669"/>
    <property type="project" value="InterPro"/>
</dbReference>
<dbReference type="Pfam" id="PF25000">
    <property type="entry name" value="DUF7779"/>
    <property type="match status" value="1"/>
</dbReference>
<evidence type="ECO:0000313" key="6">
    <source>
        <dbReference type="Proteomes" id="UP000612899"/>
    </source>
</evidence>
<feature type="compositionally biased region" description="Polar residues" evidence="1">
    <location>
        <begin position="551"/>
        <end position="578"/>
    </location>
</feature>
<comment type="caution">
    <text evidence="5">The sequence shown here is derived from an EMBL/GenBank/DDBJ whole genome shotgun (WGS) entry which is preliminary data.</text>
</comment>
<protein>
    <recommendedName>
        <fullName evidence="7">NB-ARC domain-containing protein</fullName>
    </recommendedName>
</protein>
<dbReference type="Pfam" id="PF00931">
    <property type="entry name" value="NB-ARC"/>
    <property type="match status" value="1"/>
</dbReference>
<evidence type="ECO:0008006" key="7">
    <source>
        <dbReference type="Google" id="ProtNLM"/>
    </source>
</evidence>
<dbReference type="NCBIfam" id="NF040586">
    <property type="entry name" value="FxSxx_TPR"/>
    <property type="match status" value="1"/>
</dbReference>
<accession>A0A8J3VD23</accession>
<dbReference type="Proteomes" id="UP000612899">
    <property type="component" value="Unassembled WGS sequence"/>
</dbReference>
<dbReference type="PANTHER" id="PTHR46082">
    <property type="entry name" value="ATP/GTP-BINDING PROTEIN-RELATED"/>
    <property type="match status" value="1"/>
</dbReference>
<dbReference type="Pfam" id="PF13424">
    <property type="entry name" value="TPR_12"/>
    <property type="match status" value="2"/>
</dbReference>
<dbReference type="InterPro" id="IPR045555">
    <property type="entry name" value="VMAP-M0"/>
</dbReference>
<dbReference type="Gene3D" id="3.40.50.300">
    <property type="entry name" value="P-loop containing nucleotide triphosphate hydrolases"/>
    <property type="match status" value="1"/>
</dbReference>
<name>A0A8J3VD23_9ACTN</name>
<proteinExistence type="predicted"/>
<sequence length="1420" mass="155172">MSADSTTDGLARVLGSRAASALRDWALAKSRSVRLASPEWTSRGYTGAVLAAVNVSTLGDPDVKVIVKVCPPGPYAREPTAHRQAKASSSATFYAAHLVEQIYSAHPINGGGMLMFQEIATATLDGVPLSQVPDDHLARSCGIVVHGLLAEWNSARIRTSDTTVGAFLQGELRGALNSGGSVHALAKHVRLLEPEARWILDAGRDGHPLPNPAMMASDPALGAHLKFDVIRGPAHGDLHLENVLIPQEYGQFEPQKFRLVDLSTFEDDAPVTRDPVTLMLSVIAPSVSELRADEQEALLDFVLEPWPPTPPRLSTLMAHILEVIYRTGNEAIKAMRLGDWRSQYLLSVQATATLFTSFESVGEAGRWWFLRLAARAGAAFLRRHHHYHPGTPVSLRRPLSLPSSRSSWSQSQTLSVTGDLSRQSSLLPTELATLLRLLAESSHELLTAAYHATSHPDAQSAGWENASSLVELLQRADASSAPAPPLLIFVDQLAHLSTGSHDLALHRWLSAVGRNHGYTDETLRQLCSTSLRASSQHPTTKPLWVGDTNADDPNSGGSTSVTKLYPNSQSLPGGSMISETTQTPSVEGVKNPPQRRQIVGSLPAKNPAFTGRDQLLRIMATTLNEASAVSVIPQALHGLGGVGKTQLATEFVHRNLHHYEIVWWMSAEDPSLVRASLVELARKLQLPAGEEVRQTIALVLDALATSTSRWLLVYDNVDSPDDISGLVPSAGGHVIITSRNNAAWATGSGAVEVDVFERSESVKLLQLHGKSISDHDAARLAEKLGDLPLALEQAAIWHASTGMPVSEYLELFDKNLRELLSEGRPSNYPDTIYGILKVAVGRLRTDAPAAAELLELFAFLGAEPISVDLLRAGRGSGLSEALAAALDRPIELNRVIRELRRFGLARVDTKEGQRVQVHRLVQRVLREELVEDRLNQARSNAQRLLSLANPGYPDVPKNWPVYKEIFPHIHAAELLDAPQEVARTVVLDEIRYLFKTGDYLASKMLGETTLKAWEGKTDAALGLDQELVLIASRLLADALRLLGEAAKAHQLNTATLERLRNSTHFGEDHEHTLNTANGLGVGLRMEGRFVESLAVERDNVERHVRVWGDKDQATRRAQNNLAVSLRHLGRFEEAFDIDQRLVSLWRESAGDIDTRTLFCVANFARDQIGLGKYRDALEMQRKNLEPYRDQLGLHHGEVLMAARTITITLRKSGYYADARDAGRDNYHDHHAKFGKNHEHTLSARMSYANALRCCSEFSAARAELRECVDTYRSVFGDQHPFTLAANVNLAIALRSARDYDEAAVISEHSLRHLTDLLGPKHPYTIAAANGRANGLALSGDVMAAGQLSAQTFDHAREIYGEKHPVTLACAVNAARDDAAGGALLDNSLSRMRETLGADHPEVLDAARGERMECDIEPPPT</sequence>
<dbReference type="PANTHER" id="PTHR46082:SF6">
    <property type="entry name" value="AAA+ ATPASE DOMAIN-CONTAINING PROTEIN-RELATED"/>
    <property type="match status" value="1"/>
</dbReference>
<dbReference type="InterPro" id="IPR011990">
    <property type="entry name" value="TPR-like_helical_dom_sf"/>
</dbReference>
<feature type="region of interest" description="Disordered" evidence="1">
    <location>
        <begin position="534"/>
        <end position="578"/>
    </location>
</feature>
<dbReference type="Pfam" id="PF19916">
    <property type="entry name" value="VMAP-M0"/>
    <property type="match status" value="1"/>
</dbReference>
<feature type="domain" description="NB-ARC" evidence="2">
    <location>
        <begin position="621"/>
        <end position="768"/>
    </location>
</feature>